<feature type="signal peptide" evidence="4">
    <location>
        <begin position="1"/>
        <end position="16"/>
    </location>
</feature>
<evidence type="ECO:0000256" key="2">
    <source>
        <dbReference type="ARBA" id="ARBA00011245"/>
    </source>
</evidence>
<evidence type="ECO:0000256" key="4">
    <source>
        <dbReference type="SAM" id="SignalP"/>
    </source>
</evidence>
<dbReference type="InterPro" id="IPR014718">
    <property type="entry name" value="GH-type_carb-bd"/>
</dbReference>
<dbReference type="PANTHER" id="PTHR12143">
    <property type="entry name" value="PEPTIDE N-GLYCANASE PNGASE -RELATED"/>
    <property type="match status" value="1"/>
</dbReference>
<keyword evidence="7" id="KW-0378">Hydrolase</keyword>
<dbReference type="PANTHER" id="PTHR12143:SF39">
    <property type="entry name" value="SECRETED PROTEIN"/>
    <property type="match status" value="1"/>
</dbReference>
<reference evidence="7" key="1">
    <citation type="submission" date="2022-11" db="EMBL/GenBank/DDBJ databases">
        <title>Marilongibacter aestuarii gen. nov., sp. nov., isolated from tidal flat sediment.</title>
        <authorList>
            <person name="Jiayan W."/>
        </authorList>
    </citation>
    <scope>NUCLEOTIDE SEQUENCE</scope>
    <source>
        <strain evidence="7">Z1-6</strain>
    </source>
</reference>
<dbReference type="FunFam" id="3.30.2080.10:FF:000001">
    <property type="entry name" value="Alpha-1,2-mannosidase subfamily"/>
    <property type="match status" value="1"/>
</dbReference>
<dbReference type="Gene3D" id="1.20.1610.10">
    <property type="entry name" value="alpha-1,2-mannosidases domains"/>
    <property type="match status" value="1"/>
</dbReference>
<feature type="domain" description="Glycosyl hydrolase family 92 N-terminal" evidence="6">
    <location>
        <begin position="33"/>
        <end position="259"/>
    </location>
</feature>
<keyword evidence="4" id="KW-0732">Signal</keyword>
<keyword evidence="8" id="KW-1185">Reference proteome</keyword>
<dbReference type="InterPro" id="IPR041371">
    <property type="entry name" value="GH92_N"/>
</dbReference>
<feature type="chain" id="PRO_5040974871" evidence="4">
    <location>
        <begin position="17"/>
        <end position="748"/>
    </location>
</feature>
<dbReference type="AlphaFoldDB" id="A0A9X3J4S7"/>
<dbReference type="InterPro" id="IPR005887">
    <property type="entry name" value="GH92_a_mannosidase_put"/>
</dbReference>
<name>A0A9X3J4S7_9BACT</name>
<dbReference type="GO" id="GO:0000224">
    <property type="term" value="F:peptide-N4-(N-acetyl-beta-glucosaminyl)asparagine amidase activity"/>
    <property type="evidence" value="ECO:0007669"/>
    <property type="project" value="TreeGrafter"/>
</dbReference>
<dbReference type="SUPFAM" id="SSF48208">
    <property type="entry name" value="Six-hairpin glycosidases"/>
    <property type="match status" value="1"/>
</dbReference>
<evidence type="ECO:0000259" key="6">
    <source>
        <dbReference type="Pfam" id="PF17678"/>
    </source>
</evidence>
<comment type="cofactor">
    <cofactor evidence="1">
        <name>Ca(2+)</name>
        <dbReference type="ChEBI" id="CHEBI:29108"/>
    </cofactor>
</comment>
<dbReference type="InterPro" id="IPR012939">
    <property type="entry name" value="Glyco_hydro_92"/>
</dbReference>
<accession>A0A9X3J4S7</accession>
<sequence>MKATLFFLVITTLAIGCTPTSTTTKSDFDPLQFVDPFIGTGFHGHTFPGATVPFGMVQLSPDTHIMGWDASSGYHYEDSTLYGFSHTHLSGTGIGDMGDVLLLPYSNTDQLKPVGTFDKNDESATPGYYKVQLNNFGVTAELTATKRVGFHRYSYKNAEERKVMLNLGHILQPNWGHRIIENSFRKINDRTFEGVQKTSGWASDHLIAYRIEFAEPVENFAVYSENEKTDKTELSGRDIQVYMQFASSKEPLLVKVALSVADEKGAAQNLQAELPGWDFETTVDETQKEWRAALHGIEISTDDEEVKTNFYTALYHSMMSPFTYQDVDGRYRGMDKSIKTAPEGFTNYSVFSLWDTFRAFHPLMTIIRPGKAGEWAGSLVQKYLEGGLLPKWPLASNYTGTMVGYPATSVLADALTKGLVPEADLKTWLEAAVTSSTYQAKWLEKVKGTREENVMSKHIYFKEKYGFVPADSISESVSWGVEMAYYDWCIGKIAEAAGDEKTAALYFKNAENYKLYFDESTGFMRGKNSDGSWRTPFHPRFSEHEKSDYVEGNAYQWSYFVPHDIENHIKMYGGKNNFEIQLDTLFTTSSEIEGENASGDITGLIGQYAHGNEPSHHMAYLYNWTNSGWKTQNYLDQILYDFYLPTPAGIIGNEDCGQMSAWYVLSAIGFYQVCPGDPTYTIGRPLVDTAKIQVPGGVFEIVAHNNSRDNKFVEKVVLNGTALEEPFFSHSDLMKGGKLEFFMSAVHE</sequence>
<dbReference type="Gene3D" id="2.70.98.10">
    <property type="match status" value="1"/>
</dbReference>
<dbReference type="NCBIfam" id="TIGR01180">
    <property type="entry name" value="aman2_put"/>
    <property type="match status" value="1"/>
</dbReference>
<organism evidence="7 8">
    <name type="scientific">Draconibacterium aestuarii</name>
    <dbReference type="NCBI Taxonomy" id="2998507"/>
    <lineage>
        <taxon>Bacteria</taxon>
        <taxon>Pseudomonadati</taxon>
        <taxon>Bacteroidota</taxon>
        <taxon>Bacteroidia</taxon>
        <taxon>Marinilabiliales</taxon>
        <taxon>Prolixibacteraceae</taxon>
        <taxon>Draconibacterium</taxon>
    </lineage>
</organism>
<evidence type="ECO:0000259" key="5">
    <source>
        <dbReference type="Pfam" id="PF07971"/>
    </source>
</evidence>
<keyword evidence="3" id="KW-0106">Calcium</keyword>
<dbReference type="InterPro" id="IPR008928">
    <property type="entry name" value="6-hairpin_glycosidase_sf"/>
</dbReference>
<dbReference type="InterPro" id="IPR050883">
    <property type="entry name" value="PNGase"/>
</dbReference>
<proteinExistence type="predicted"/>
<evidence type="ECO:0000256" key="3">
    <source>
        <dbReference type="ARBA" id="ARBA00022837"/>
    </source>
</evidence>
<dbReference type="EMBL" id="JAPOHD010000020">
    <property type="protein sequence ID" value="MCY1720719.1"/>
    <property type="molecule type" value="Genomic_DNA"/>
</dbReference>
<dbReference type="RefSeq" id="WP_343333052.1">
    <property type="nucleotide sequence ID" value="NZ_JAPOHD010000020.1"/>
</dbReference>
<feature type="domain" description="Glycosyl hydrolase family 92" evidence="5">
    <location>
        <begin position="265"/>
        <end position="744"/>
    </location>
</feature>
<dbReference type="Pfam" id="PF07971">
    <property type="entry name" value="Glyco_hydro_92"/>
    <property type="match status" value="1"/>
</dbReference>
<dbReference type="GO" id="GO:0030246">
    <property type="term" value="F:carbohydrate binding"/>
    <property type="evidence" value="ECO:0007669"/>
    <property type="project" value="InterPro"/>
</dbReference>
<dbReference type="Proteomes" id="UP001145087">
    <property type="component" value="Unassembled WGS sequence"/>
</dbReference>
<evidence type="ECO:0000313" key="7">
    <source>
        <dbReference type="EMBL" id="MCY1720719.1"/>
    </source>
</evidence>
<gene>
    <name evidence="7" type="ORF">OU798_10215</name>
</gene>
<dbReference type="GO" id="GO:0005975">
    <property type="term" value="P:carbohydrate metabolic process"/>
    <property type="evidence" value="ECO:0007669"/>
    <property type="project" value="InterPro"/>
</dbReference>
<comment type="caution">
    <text evidence="7">The sequence shown here is derived from an EMBL/GenBank/DDBJ whole genome shotgun (WGS) entry which is preliminary data.</text>
</comment>
<dbReference type="GO" id="GO:0006516">
    <property type="term" value="P:glycoprotein catabolic process"/>
    <property type="evidence" value="ECO:0007669"/>
    <property type="project" value="TreeGrafter"/>
</dbReference>
<dbReference type="Gene3D" id="3.30.2080.10">
    <property type="entry name" value="GH92 mannosidase domain"/>
    <property type="match status" value="1"/>
</dbReference>
<dbReference type="GO" id="GO:0005829">
    <property type="term" value="C:cytosol"/>
    <property type="evidence" value="ECO:0007669"/>
    <property type="project" value="TreeGrafter"/>
</dbReference>
<dbReference type="Gene3D" id="1.20.1050.60">
    <property type="entry name" value="alpha-1,2-mannosidase"/>
    <property type="match status" value="1"/>
</dbReference>
<evidence type="ECO:0000256" key="1">
    <source>
        <dbReference type="ARBA" id="ARBA00001913"/>
    </source>
</evidence>
<protein>
    <submittedName>
        <fullName evidence="7">GH92 family glycosyl hydrolase</fullName>
    </submittedName>
</protein>
<comment type="subunit">
    <text evidence="2">Monomer.</text>
</comment>
<dbReference type="Pfam" id="PF17678">
    <property type="entry name" value="Glyco_hydro_92N"/>
    <property type="match status" value="1"/>
</dbReference>
<dbReference type="PROSITE" id="PS51257">
    <property type="entry name" value="PROKAR_LIPOPROTEIN"/>
    <property type="match status" value="1"/>
</dbReference>
<evidence type="ECO:0000313" key="8">
    <source>
        <dbReference type="Proteomes" id="UP001145087"/>
    </source>
</evidence>